<comment type="caution">
    <text evidence="2">The sequence shown here is derived from an EMBL/GenBank/DDBJ whole genome shotgun (WGS) entry which is preliminary data.</text>
</comment>
<dbReference type="InterPro" id="IPR032640">
    <property type="entry name" value="AMPK1_CBM"/>
</dbReference>
<dbReference type="Gene3D" id="3.20.20.80">
    <property type="entry name" value="Glycosidases"/>
    <property type="match status" value="1"/>
</dbReference>
<reference evidence="2 3" key="1">
    <citation type="submission" date="2022-08" db="EMBL/GenBank/DDBJ databases">
        <title>Reclassification of Massilia species as members of the genera Telluria, Duganella, Pseudoduganella, Mokoshia gen. nov. and Zemynaea gen. nov. using orthogonal and non-orthogonal genome-based approaches.</title>
        <authorList>
            <person name="Bowman J.P."/>
        </authorList>
    </citation>
    <scope>NUCLEOTIDE SEQUENCE [LARGE SCALE GENOMIC DNA]</scope>
    <source>
        <strain evidence="2 3">JCM 31316</strain>
    </source>
</reference>
<name>A0ABT1ZTZ3_9BURK</name>
<dbReference type="EMBL" id="JANUGW010000011">
    <property type="protein sequence ID" value="MCS0583114.1"/>
    <property type="molecule type" value="Genomic_DNA"/>
</dbReference>
<dbReference type="Gene3D" id="2.60.40.10">
    <property type="entry name" value="Immunoglobulins"/>
    <property type="match status" value="1"/>
</dbReference>
<evidence type="ECO:0000313" key="2">
    <source>
        <dbReference type="EMBL" id="MCS0583114.1"/>
    </source>
</evidence>
<protein>
    <submittedName>
        <fullName evidence="2">Alpha-amylase family glycosyl hydrolase</fullName>
    </submittedName>
</protein>
<gene>
    <name evidence="2" type="ORF">NX784_16110</name>
</gene>
<dbReference type="InterPro" id="IPR017853">
    <property type="entry name" value="GH"/>
</dbReference>
<dbReference type="PANTHER" id="PTHR10357">
    <property type="entry name" value="ALPHA-AMYLASE FAMILY MEMBER"/>
    <property type="match status" value="1"/>
</dbReference>
<organism evidence="2 3">
    <name type="scientific">Massilia pinisoli</name>
    <dbReference type="NCBI Taxonomy" id="1772194"/>
    <lineage>
        <taxon>Bacteria</taxon>
        <taxon>Pseudomonadati</taxon>
        <taxon>Pseudomonadota</taxon>
        <taxon>Betaproteobacteria</taxon>
        <taxon>Burkholderiales</taxon>
        <taxon>Oxalobacteraceae</taxon>
        <taxon>Telluria group</taxon>
        <taxon>Massilia</taxon>
    </lineage>
</organism>
<dbReference type="PANTHER" id="PTHR10357:SF199">
    <property type="entry name" value="ALPHA AMYLASE CATALYTIC REGION"/>
    <property type="match status" value="1"/>
</dbReference>
<dbReference type="Proteomes" id="UP001204151">
    <property type="component" value="Unassembled WGS sequence"/>
</dbReference>
<dbReference type="InterPro" id="IPR013783">
    <property type="entry name" value="Ig-like_fold"/>
</dbReference>
<keyword evidence="3" id="KW-1185">Reference proteome</keyword>
<accession>A0ABT1ZTZ3</accession>
<dbReference type="CDD" id="cd02859">
    <property type="entry name" value="E_set_AMPKbeta_like_N"/>
    <property type="match status" value="1"/>
</dbReference>
<dbReference type="GO" id="GO:0016787">
    <property type="term" value="F:hydrolase activity"/>
    <property type="evidence" value="ECO:0007669"/>
    <property type="project" value="UniProtKB-KW"/>
</dbReference>
<proteinExistence type="predicted"/>
<dbReference type="SUPFAM" id="SSF51445">
    <property type="entry name" value="(Trans)glycosidases"/>
    <property type="match status" value="1"/>
</dbReference>
<dbReference type="SMART" id="SM00642">
    <property type="entry name" value="Aamy"/>
    <property type="match status" value="1"/>
</dbReference>
<sequence>MDVQFRADPALLPHAAAGGVRFTFDAAPGTRSVALAGTFNSWAGDACVLERVSPTRWQTVLPVPAGRHLYKFVVDGTAWILDPANPWISEDGQNNSCLTVDETGAVLMRHAGLSADTPGPLHARQALASPAWLRDGVIYQLSVPAFGGGFAGVCARLPYLGELGVDVLWIMPVHPVGASGDPYDVRDFDAIEPSLGDAASLRALVDAAHARGMRVLLDWTLNRSSIAHPFTRTRPHWYTRRADGSICYAVPNREAFAGFDFGDRALRRTLIDSMRGWIERFGIDGLRFDDADITPCDFLDEIRAALAAVAPDIALIAQSYNEFHHLAACDLTYEGGTRAMLRGCARGEADGAAFARYWNESTYSFPRGALRMRWLEDKEQGRASAFLGRAVHRPAAAVVMAMDGVPHILMGQEFDEPTWTGWQVLAGGWKLDWKAGDPDLYEHYRTLIALRRGRAALRQGATAFLDALPPGAVGFMRSDGREDIVVLANLSVTTRAFAAVQAAVEPLYASGWQAADATLAPYGWLIGTIKKGRHEGALK</sequence>
<dbReference type="RefSeq" id="WP_258817699.1">
    <property type="nucleotide sequence ID" value="NZ_JANUGW010000011.1"/>
</dbReference>
<evidence type="ECO:0000313" key="3">
    <source>
        <dbReference type="Proteomes" id="UP001204151"/>
    </source>
</evidence>
<evidence type="ECO:0000259" key="1">
    <source>
        <dbReference type="SMART" id="SM00642"/>
    </source>
</evidence>
<dbReference type="InterPro" id="IPR006047">
    <property type="entry name" value="GH13_cat_dom"/>
</dbReference>
<dbReference type="Pfam" id="PF00128">
    <property type="entry name" value="Alpha-amylase"/>
    <property type="match status" value="1"/>
</dbReference>
<feature type="domain" description="Glycosyl hydrolase family 13 catalytic" evidence="1">
    <location>
        <begin position="140"/>
        <end position="451"/>
    </location>
</feature>
<keyword evidence="2" id="KW-0378">Hydrolase</keyword>
<dbReference type="Pfam" id="PF16561">
    <property type="entry name" value="AMPK1_CBM"/>
    <property type="match status" value="1"/>
</dbReference>